<sequence>MNLRDYIGDTRTDSLPPGFLKSIKIKYRHEASHVFAGLQPLQNEKITHCASAIEESSRSKNGSREGDGKEDVGEQNPPNFMSWRVPSRLLNQKLEKTSPMVEEADKNFKAKSASIISRRTTAPRSLTSTSLKRNKKNPEQKTSEPKIKNTSQMKEKDLKINASEINSGKSSNRSQSNKVEEKQRDGNDVKSANSKTLKPITLKLGKDHGSTFNEKDNIPNKTVKQSRENIQELKEEKAVLARYDRKMNKSGSLRSQENISSKNPEVVTNLKEKTSDGNAEIKLDDTPRTKSDDGNRKMSAKDDCGIDAKRLSNRSIKNVNNIQELPKMKGLLPECIQNNPQKNNTALPMLKATESRTSMKLSHTPERMDKIFDWVKTSTRREREAAFNLLSAYNSSENIEAKTPKKKQRVRIALQVLERNRIPDSIKPLQLNAIKQSPSVTRFDVDHRNSNHASKREKEGMQTWHHVPMYHHIDSSNNKSALFVQSSKPYQRHFSIHPEWGLHTRVKFTNALTT</sequence>
<dbReference type="EMBL" id="CACRXK020009478">
    <property type="protein sequence ID" value="CAB4017284.1"/>
    <property type="molecule type" value="Genomic_DNA"/>
</dbReference>
<keyword evidence="3" id="KW-1185">Reference proteome</keyword>
<feature type="region of interest" description="Disordered" evidence="1">
    <location>
        <begin position="247"/>
        <end position="301"/>
    </location>
</feature>
<comment type="caution">
    <text evidence="2">The sequence shown here is derived from an EMBL/GenBank/DDBJ whole genome shotgun (WGS) entry which is preliminary data.</text>
</comment>
<evidence type="ECO:0000256" key="1">
    <source>
        <dbReference type="SAM" id="MobiDB-lite"/>
    </source>
</evidence>
<evidence type="ECO:0000313" key="2">
    <source>
        <dbReference type="EMBL" id="CAB4017284.1"/>
    </source>
</evidence>
<accession>A0A6S7IEE1</accession>
<dbReference type="OrthoDB" id="5958581at2759"/>
<proteinExistence type="predicted"/>
<evidence type="ECO:0000313" key="3">
    <source>
        <dbReference type="Proteomes" id="UP001152795"/>
    </source>
</evidence>
<reference evidence="2" key="1">
    <citation type="submission" date="2020-04" db="EMBL/GenBank/DDBJ databases">
        <authorList>
            <person name="Alioto T."/>
            <person name="Alioto T."/>
            <person name="Gomez Garrido J."/>
        </authorList>
    </citation>
    <scope>NUCLEOTIDE SEQUENCE</scope>
    <source>
        <strain evidence="2">A484AB</strain>
    </source>
</reference>
<dbReference type="AlphaFoldDB" id="A0A6S7IEE1"/>
<feature type="compositionally biased region" description="Basic and acidic residues" evidence="1">
    <location>
        <begin position="270"/>
        <end position="301"/>
    </location>
</feature>
<gene>
    <name evidence="2" type="ORF">PACLA_8A077306</name>
</gene>
<feature type="compositionally biased region" description="Polar residues" evidence="1">
    <location>
        <begin position="163"/>
        <end position="177"/>
    </location>
</feature>
<feature type="region of interest" description="Disordered" evidence="1">
    <location>
        <begin position="112"/>
        <end position="228"/>
    </location>
</feature>
<feature type="compositionally biased region" description="Polar residues" evidence="1">
    <location>
        <begin position="114"/>
        <end position="131"/>
    </location>
</feature>
<feature type="compositionally biased region" description="Basic and acidic residues" evidence="1">
    <location>
        <begin position="136"/>
        <end position="159"/>
    </location>
</feature>
<feature type="compositionally biased region" description="Basic and acidic residues" evidence="1">
    <location>
        <begin position="204"/>
        <end position="218"/>
    </location>
</feature>
<feature type="compositionally biased region" description="Basic and acidic residues" evidence="1">
    <location>
        <begin position="55"/>
        <end position="72"/>
    </location>
</feature>
<feature type="compositionally biased region" description="Basic and acidic residues" evidence="1">
    <location>
        <begin position="178"/>
        <end position="188"/>
    </location>
</feature>
<protein>
    <submittedName>
        <fullName evidence="2">Uncharacterized protein</fullName>
    </submittedName>
</protein>
<feature type="region of interest" description="Disordered" evidence="1">
    <location>
        <begin position="52"/>
        <end position="82"/>
    </location>
</feature>
<feature type="compositionally biased region" description="Polar residues" evidence="1">
    <location>
        <begin position="249"/>
        <end position="263"/>
    </location>
</feature>
<dbReference type="Proteomes" id="UP001152795">
    <property type="component" value="Unassembled WGS sequence"/>
</dbReference>
<name>A0A6S7IEE1_PARCT</name>
<organism evidence="2 3">
    <name type="scientific">Paramuricea clavata</name>
    <name type="common">Red gorgonian</name>
    <name type="synonym">Violescent sea-whip</name>
    <dbReference type="NCBI Taxonomy" id="317549"/>
    <lineage>
        <taxon>Eukaryota</taxon>
        <taxon>Metazoa</taxon>
        <taxon>Cnidaria</taxon>
        <taxon>Anthozoa</taxon>
        <taxon>Octocorallia</taxon>
        <taxon>Malacalcyonacea</taxon>
        <taxon>Plexauridae</taxon>
        <taxon>Paramuricea</taxon>
    </lineage>
</organism>